<keyword evidence="1" id="KW-0472">Membrane</keyword>
<keyword evidence="4" id="KW-1185">Reference proteome</keyword>
<name>A0A930VIA8_9ACTN</name>
<comment type="caution">
    <text evidence="3">The sequence shown here is derived from an EMBL/GenBank/DDBJ whole genome shotgun (WGS) entry which is preliminary data.</text>
</comment>
<protein>
    <submittedName>
        <fullName evidence="3">DUF4395 domain-containing protein</fullName>
    </submittedName>
</protein>
<evidence type="ECO:0000313" key="4">
    <source>
        <dbReference type="Proteomes" id="UP000640489"/>
    </source>
</evidence>
<dbReference type="Pfam" id="PF14340">
    <property type="entry name" value="DUF4395"/>
    <property type="match status" value="1"/>
</dbReference>
<proteinExistence type="predicted"/>
<evidence type="ECO:0000256" key="1">
    <source>
        <dbReference type="SAM" id="Phobius"/>
    </source>
</evidence>
<feature type="transmembrane region" description="Helical" evidence="1">
    <location>
        <begin position="82"/>
        <end position="100"/>
    </location>
</feature>
<dbReference type="InterPro" id="IPR025508">
    <property type="entry name" value="DUF4395"/>
</dbReference>
<evidence type="ECO:0000259" key="2">
    <source>
        <dbReference type="Pfam" id="PF14340"/>
    </source>
</evidence>
<accession>A0A930VIA8</accession>
<keyword evidence="1" id="KW-1133">Transmembrane helix</keyword>
<reference evidence="3" key="1">
    <citation type="submission" date="2020-11" db="EMBL/GenBank/DDBJ databases">
        <title>Nocardioides sp. nov., isolated from Soil of Cynanchum wilfordii Hemsley rhizosphere.</title>
        <authorList>
            <person name="Lee J.-S."/>
            <person name="Suh M.K."/>
            <person name="Kim J.-S."/>
        </authorList>
    </citation>
    <scope>NUCLEOTIDE SEQUENCE</scope>
    <source>
        <strain evidence="3">KCTC 19275</strain>
    </source>
</reference>
<feature type="transmembrane region" description="Helical" evidence="1">
    <location>
        <begin position="12"/>
        <end position="35"/>
    </location>
</feature>
<sequence>MSTQIDPRGQRFAASVTSVVLVAALATAPGALAVTLLSLQAALFATAVALGVQRTPVAAVYRSVVRPRLGPPSHTEDATPPRFAQGVGLVFALVGLVGFLTGVDALGYVATGFALVAALLNATIGLCLGCEVYLRIPTPLIAATTRSTT</sequence>
<feature type="transmembrane region" description="Helical" evidence="1">
    <location>
        <begin position="41"/>
        <end position="61"/>
    </location>
</feature>
<dbReference type="Proteomes" id="UP000640489">
    <property type="component" value="Unassembled WGS sequence"/>
</dbReference>
<gene>
    <name evidence="3" type="ORF">ISU07_19815</name>
</gene>
<organism evidence="3 4">
    <name type="scientific">Nocardioides islandensis</name>
    <dbReference type="NCBI Taxonomy" id="433663"/>
    <lineage>
        <taxon>Bacteria</taxon>
        <taxon>Bacillati</taxon>
        <taxon>Actinomycetota</taxon>
        <taxon>Actinomycetes</taxon>
        <taxon>Propionibacteriales</taxon>
        <taxon>Nocardioidaceae</taxon>
        <taxon>Nocardioides</taxon>
    </lineage>
</organism>
<dbReference type="EMBL" id="JADKPN010000015">
    <property type="protein sequence ID" value="MBF4765383.1"/>
    <property type="molecule type" value="Genomic_DNA"/>
</dbReference>
<keyword evidence="1" id="KW-0812">Transmembrane</keyword>
<feature type="transmembrane region" description="Helical" evidence="1">
    <location>
        <begin position="106"/>
        <end position="128"/>
    </location>
</feature>
<feature type="domain" description="DUF4395" evidence="2">
    <location>
        <begin position="5"/>
        <end position="135"/>
    </location>
</feature>
<dbReference type="AlphaFoldDB" id="A0A930VIA8"/>
<dbReference type="RefSeq" id="WP_194708565.1">
    <property type="nucleotide sequence ID" value="NZ_JADKPN010000015.1"/>
</dbReference>
<evidence type="ECO:0000313" key="3">
    <source>
        <dbReference type="EMBL" id="MBF4765383.1"/>
    </source>
</evidence>